<dbReference type="InterPro" id="IPR011042">
    <property type="entry name" value="6-blade_b-propeller_TolB-like"/>
</dbReference>
<accession>A0A195C8Y7</accession>
<evidence type="ECO:0000256" key="2">
    <source>
        <dbReference type="ARBA" id="ARBA00009127"/>
    </source>
</evidence>
<comment type="subcellular location">
    <subcellularLocation>
        <location evidence="1">Secreted</location>
    </subcellularLocation>
</comment>
<gene>
    <name evidence="6" type="ORF">ALC62_12062</name>
</gene>
<evidence type="ECO:0000256" key="1">
    <source>
        <dbReference type="ARBA" id="ARBA00004613"/>
    </source>
</evidence>
<organism evidence="6 7">
    <name type="scientific">Cyphomyrmex costatus</name>
    <dbReference type="NCBI Taxonomy" id="456900"/>
    <lineage>
        <taxon>Eukaryota</taxon>
        <taxon>Metazoa</taxon>
        <taxon>Ecdysozoa</taxon>
        <taxon>Arthropoda</taxon>
        <taxon>Hexapoda</taxon>
        <taxon>Insecta</taxon>
        <taxon>Pterygota</taxon>
        <taxon>Neoptera</taxon>
        <taxon>Endopterygota</taxon>
        <taxon>Hymenoptera</taxon>
        <taxon>Apocrita</taxon>
        <taxon>Aculeata</taxon>
        <taxon>Formicoidea</taxon>
        <taxon>Formicidae</taxon>
        <taxon>Myrmicinae</taxon>
        <taxon>Cyphomyrmex</taxon>
    </lineage>
</organism>
<keyword evidence="3" id="KW-0964">Secreted</keyword>
<keyword evidence="7" id="KW-1185">Reference proteome</keyword>
<evidence type="ECO:0000313" key="6">
    <source>
        <dbReference type="EMBL" id="KYM97329.1"/>
    </source>
</evidence>
<reference evidence="6 7" key="1">
    <citation type="submission" date="2016-03" db="EMBL/GenBank/DDBJ databases">
        <title>Cyphomyrmex costatus WGS genome.</title>
        <authorList>
            <person name="Nygaard S."/>
            <person name="Hu H."/>
            <person name="Boomsma J."/>
            <person name="Zhang G."/>
        </authorList>
    </citation>
    <scope>NUCLEOTIDE SEQUENCE [LARGE SCALE GENOMIC DNA]</scope>
    <source>
        <strain evidence="6">MS0001</strain>
        <tissue evidence="6">Whole body</tissue>
    </source>
</reference>
<dbReference type="GO" id="GO:0005576">
    <property type="term" value="C:extracellular region"/>
    <property type="evidence" value="ECO:0007669"/>
    <property type="project" value="UniProtKB-SubCell"/>
</dbReference>
<dbReference type="Gene3D" id="2.120.10.30">
    <property type="entry name" value="TolB, C-terminal domain"/>
    <property type="match status" value="2"/>
</dbReference>
<evidence type="ECO:0000256" key="3">
    <source>
        <dbReference type="ARBA" id="ARBA00022525"/>
    </source>
</evidence>
<dbReference type="Proteomes" id="UP000078542">
    <property type="component" value="Unassembled WGS sequence"/>
</dbReference>
<dbReference type="EMBL" id="KQ978072">
    <property type="protein sequence ID" value="KYM97329.1"/>
    <property type="molecule type" value="Genomic_DNA"/>
</dbReference>
<dbReference type="STRING" id="456900.A0A195C8Y7"/>
<dbReference type="Pfam" id="PF03022">
    <property type="entry name" value="MRJP"/>
    <property type="match status" value="1"/>
</dbReference>
<dbReference type="InterPro" id="IPR017996">
    <property type="entry name" value="MRJP/yellow-related"/>
</dbReference>
<protein>
    <submittedName>
        <fullName evidence="6">Major royal jelly protein 5</fullName>
    </submittedName>
</protein>
<name>A0A195C8Y7_9HYME</name>
<evidence type="ECO:0000313" key="7">
    <source>
        <dbReference type="Proteomes" id="UP000078542"/>
    </source>
</evidence>
<keyword evidence="5" id="KW-0325">Glycoprotein</keyword>
<keyword evidence="4" id="KW-0732">Signal</keyword>
<dbReference type="AlphaFoldDB" id="A0A195C8Y7"/>
<dbReference type="PANTHER" id="PTHR10009">
    <property type="entry name" value="PROTEIN YELLOW-RELATED"/>
    <property type="match status" value="1"/>
</dbReference>
<proteinExistence type="inferred from homology"/>
<evidence type="ECO:0000256" key="5">
    <source>
        <dbReference type="ARBA" id="ARBA00023180"/>
    </source>
</evidence>
<sequence length="241" mass="27094">MVSLGIKVNVIYEWKYAEYEWENPKQKKCAIESGIYDPYDAVIHDIEKANDGRIFVSVPKILGPGIPATLAIVTNKTGPGGPLLRPYPNWNWYNSSCMCDNIISTYQVHVFMADSGGSGIVIYDSSKRRICRVESDYMKPTDSSFSIAGENFTYEGGIMDLYYAAVSGKEIYKINVKTLLNCPNKKKANKQTKLVVKMSSQTPELTSMGYSIFYGLTREMSILGTNVYKEFGNNTVRYLNL</sequence>
<dbReference type="PANTHER" id="PTHR10009:SF7">
    <property type="entry name" value="GH10609P-RELATED"/>
    <property type="match status" value="1"/>
</dbReference>
<comment type="similarity">
    <text evidence="2">Belongs to the major royal jelly protein family.</text>
</comment>
<evidence type="ECO:0000256" key="4">
    <source>
        <dbReference type="ARBA" id="ARBA00022729"/>
    </source>
</evidence>